<comment type="similarity">
    <text evidence="1 4 5">Belongs to the bacterial ribosomal protein bS18 family.</text>
</comment>
<keyword evidence="2 4" id="KW-0689">Ribosomal protein</keyword>
<evidence type="ECO:0000256" key="3">
    <source>
        <dbReference type="ARBA" id="ARBA00023274"/>
    </source>
</evidence>
<comment type="caution">
    <text evidence="6">The sequence shown here is derived from an EMBL/GenBank/DDBJ whole genome shotgun (WGS) entry which is preliminary data.</text>
</comment>
<protein>
    <recommendedName>
        <fullName evidence="4">Small ribosomal subunit protein bS18</fullName>
    </recommendedName>
</protein>
<keyword evidence="8" id="KW-1185">Reference proteome</keyword>
<evidence type="ECO:0000256" key="1">
    <source>
        <dbReference type="ARBA" id="ARBA00005589"/>
    </source>
</evidence>
<reference evidence="8" key="3">
    <citation type="submission" date="2015-08" db="EMBL/GenBank/DDBJ databases">
        <title>Draft Genome Sequence of a Heterotrophic Facultative Anaerobic Bacterium Ardenticatena maritima Strain 110S.</title>
        <authorList>
            <person name="Kawaichi S."/>
            <person name="Yoshida T."/>
            <person name="Sako Y."/>
            <person name="Nakamura R."/>
        </authorList>
    </citation>
    <scope>NUCLEOTIDE SEQUENCE [LARGE SCALE GENOMIC DNA]</scope>
    <source>
        <strain evidence="8">110S</strain>
    </source>
</reference>
<keyword evidence="3 4" id="KW-0687">Ribonucleoprotein</keyword>
<keyword evidence="4" id="KW-0699">rRNA-binding</keyword>
<dbReference type="GO" id="GO:0070181">
    <property type="term" value="F:small ribosomal subunit rRNA binding"/>
    <property type="evidence" value="ECO:0007669"/>
    <property type="project" value="TreeGrafter"/>
</dbReference>
<proteinExistence type="inferred from homology"/>
<name>A0A0M8K722_9CHLR</name>
<evidence type="ECO:0000256" key="2">
    <source>
        <dbReference type="ARBA" id="ARBA00022980"/>
    </source>
</evidence>
<keyword evidence="4" id="KW-0694">RNA-binding</keyword>
<dbReference type="EMBL" id="LGKN01000005">
    <property type="protein sequence ID" value="KPL87645.1"/>
    <property type="molecule type" value="Genomic_DNA"/>
</dbReference>
<dbReference type="Proteomes" id="UP000037784">
    <property type="component" value="Unassembled WGS sequence"/>
</dbReference>
<comment type="function">
    <text evidence="4">Binds as a heterodimer with protein bS6 to the central domain of the 16S rRNA, where it helps stabilize the platform of the 30S subunit.</text>
</comment>
<dbReference type="InterPro" id="IPR001648">
    <property type="entry name" value="Ribosomal_bS18"/>
</dbReference>
<dbReference type="InterPro" id="IPR036870">
    <property type="entry name" value="Ribosomal_bS18_sf"/>
</dbReference>
<dbReference type="GO" id="GO:0003735">
    <property type="term" value="F:structural constituent of ribosome"/>
    <property type="evidence" value="ECO:0007669"/>
    <property type="project" value="InterPro"/>
</dbReference>
<dbReference type="Pfam" id="PF01084">
    <property type="entry name" value="Ribosomal_S18"/>
    <property type="match status" value="1"/>
</dbReference>
<dbReference type="RefSeq" id="WP_054491600.1">
    <property type="nucleotide sequence ID" value="NZ_BBZA01000004.1"/>
</dbReference>
<dbReference type="GO" id="GO:0006412">
    <property type="term" value="P:translation"/>
    <property type="evidence" value="ECO:0007669"/>
    <property type="project" value="UniProtKB-UniRule"/>
</dbReference>
<comment type="subunit">
    <text evidence="4">Part of the 30S ribosomal subunit. Forms a tight heterodimer with protein bS6.</text>
</comment>
<dbReference type="PANTHER" id="PTHR13479">
    <property type="entry name" value="30S RIBOSOMAL PROTEIN S18"/>
    <property type="match status" value="1"/>
</dbReference>
<dbReference type="STRING" id="872965.SE16_08470"/>
<evidence type="ECO:0000313" key="8">
    <source>
        <dbReference type="Proteomes" id="UP000037784"/>
    </source>
</evidence>
<evidence type="ECO:0000256" key="4">
    <source>
        <dbReference type="HAMAP-Rule" id="MF_00270"/>
    </source>
</evidence>
<evidence type="ECO:0000313" key="6">
    <source>
        <dbReference type="EMBL" id="GAP61646.1"/>
    </source>
</evidence>
<evidence type="ECO:0000256" key="5">
    <source>
        <dbReference type="RuleBase" id="RU003910"/>
    </source>
</evidence>
<gene>
    <name evidence="4" type="primary">rpsR</name>
    <name evidence="6" type="ORF">ARMA_0069</name>
    <name evidence="7" type="ORF">SE16_08470</name>
</gene>
<dbReference type="SUPFAM" id="SSF46911">
    <property type="entry name" value="Ribosomal protein S18"/>
    <property type="match status" value="1"/>
</dbReference>
<reference evidence="7 9" key="2">
    <citation type="submission" date="2015-07" db="EMBL/GenBank/DDBJ databases">
        <title>Whole genome sequence of Ardenticatena maritima DSM 23922.</title>
        <authorList>
            <person name="Hemp J."/>
            <person name="Ward L.M."/>
            <person name="Pace L.A."/>
            <person name="Fischer W.W."/>
        </authorList>
    </citation>
    <scope>NUCLEOTIDE SEQUENCE [LARGE SCALE GENOMIC DNA]</scope>
    <source>
        <strain evidence="7 9">110S</strain>
    </source>
</reference>
<dbReference type="GO" id="GO:0022627">
    <property type="term" value="C:cytosolic small ribosomal subunit"/>
    <property type="evidence" value="ECO:0007669"/>
    <property type="project" value="TreeGrafter"/>
</dbReference>
<dbReference type="FunCoup" id="A0A0M8K722">
    <property type="interactions" value="424"/>
</dbReference>
<reference evidence="6" key="1">
    <citation type="journal article" date="2015" name="Genome Announc.">
        <title>Draft Genome Sequence of a Heterotrophic Facultative Anaerobic Thermophilic Bacterium, Ardenticatena maritima Strain 110ST.</title>
        <authorList>
            <person name="Kawaichi S."/>
            <person name="Yoshida T."/>
            <person name="Sako Y."/>
            <person name="Nakamura R."/>
        </authorList>
    </citation>
    <scope>NUCLEOTIDE SEQUENCE [LARGE SCALE GENOMIC DNA]</scope>
    <source>
        <strain evidence="6">110S</strain>
    </source>
</reference>
<dbReference type="Gene3D" id="4.10.640.10">
    <property type="entry name" value="Ribosomal protein S18"/>
    <property type="match status" value="1"/>
</dbReference>
<dbReference type="AlphaFoldDB" id="A0A0M8K722"/>
<dbReference type="EMBL" id="BBZA01000004">
    <property type="protein sequence ID" value="GAP61646.1"/>
    <property type="molecule type" value="Genomic_DNA"/>
</dbReference>
<dbReference type="Proteomes" id="UP000050502">
    <property type="component" value="Unassembled WGS sequence"/>
</dbReference>
<accession>A0A0M8K722</accession>
<dbReference type="PANTHER" id="PTHR13479:SF40">
    <property type="entry name" value="SMALL RIBOSOMAL SUBUNIT PROTEIN BS18M"/>
    <property type="match status" value="1"/>
</dbReference>
<dbReference type="OrthoDB" id="9812008at2"/>
<evidence type="ECO:0000313" key="7">
    <source>
        <dbReference type="EMBL" id="KPL87645.1"/>
    </source>
</evidence>
<dbReference type="HAMAP" id="MF_00270">
    <property type="entry name" value="Ribosomal_bS18"/>
    <property type="match status" value="1"/>
</dbReference>
<dbReference type="PRINTS" id="PR00974">
    <property type="entry name" value="RIBOSOMALS18"/>
</dbReference>
<sequence>MAYYRRRRARKVCQFCVDKVSYIDYKDTDTLWRYLTPQAKIQPRRKTGTCAKHQRMLARAIKRARHLALLPFTGDHIRLYGSGSGE</sequence>
<evidence type="ECO:0000313" key="9">
    <source>
        <dbReference type="Proteomes" id="UP000050502"/>
    </source>
</evidence>
<dbReference type="NCBIfam" id="TIGR00165">
    <property type="entry name" value="S18"/>
    <property type="match status" value="1"/>
</dbReference>
<organism evidence="6 8">
    <name type="scientific">Ardenticatena maritima</name>
    <dbReference type="NCBI Taxonomy" id="872965"/>
    <lineage>
        <taxon>Bacteria</taxon>
        <taxon>Bacillati</taxon>
        <taxon>Chloroflexota</taxon>
        <taxon>Ardenticatenia</taxon>
        <taxon>Ardenticatenales</taxon>
        <taxon>Ardenticatenaceae</taxon>
        <taxon>Ardenticatena</taxon>
    </lineage>
</organism>